<reference evidence="1" key="1">
    <citation type="journal article" date="2021" name="Genome Biol. Evol.">
        <title>A High-Quality Reference Genome for a Parasitic Bivalve with Doubly Uniparental Inheritance (Bivalvia: Unionida).</title>
        <authorList>
            <person name="Smith C.H."/>
        </authorList>
    </citation>
    <scope>NUCLEOTIDE SEQUENCE</scope>
    <source>
        <strain evidence="1">CHS0354</strain>
    </source>
</reference>
<organism evidence="1 2">
    <name type="scientific">Potamilus streckersoni</name>
    <dbReference type="NCBI Taxonomy" id="2493646"/>
    <lineage>
        <taxon>Eukaryota</taxon>
        <taxon>Metazoa</taxon>
        <taxon>Spiralia</taxon>
        <taxon>Lophotrochozoa</taxon>
        <taxon>Mollusca</taxon>
        <taxon>Bivalvia</taxon>
        <taxon>Autobranchia</taxon>
        <taxon>Heteroconchia</taxon>
        <taxon>Palaeoheterodonta</taxon>
        <taxon>Unionida</taxon>
        <taxon>Unionoidea</taxon>
        <taxon>Unionidae</taxon>
        <taxon>Ambleminae</taxon>
        <taxon>Lampsilini</taxon>
        <taxon>Potamilus</taxon>
    </lineage>
</organism>
<sequence length="69" mass="7937">MKSLINLHTKRSHQPCSFSWYCFSLPPLCLWRGMHMLRYVLILDVQLTAMAALDNLERVMVSAIVMGPT</sequence>
<evidence type="ECO:0000313" key="2">
    <source>
        <dbReference type="Proteomes" id="UP001195483"/>
    </source>
</evidence>
<dbReference type="Proteomes" id="UP001195483">
    <property type="component" value="Unassembled WGS sequence"/>
</dbReference>
<protein>
    <submittedName>
        <fullName evidence="1">Uncharacterized protein</fullName>
    </submittedName>
</protein>
<proteinExistence type="predicted"/>
<accession>A0AAE0VZG7</accession>
<comment type="caution">
    <text evidence="1">The sequence shown here is derived from an EMBL/GenBank/DDBJ whole genome shotgun (WGS) entry which is preliminary data.</text>
</comment>
<keyword evidence="2" id="KW-1185">Reference proteome</keyword>
<dbReference type="EMBL" id="JAEAOA010000605">
    <property type="protein sequence ID" value="KAK3594917.1"/>
    <property type="molecule type" value="Genomic_DNA"/>
</dbReference>
<reference evidence="1" key="3">
    <citation type="submission" date="2023-05" db="EMBL/GenBank/DDBJ databases">
        <authorList>
            <person name="Smith C.H."/>
        </authorList>
    </citation>
    <scope>NUCLEOTIDE SEQUENCE</scope>
    <source>
        <strain evidence="1">CHS0354</strain>
        <tissue evidence="1">Mantle</tissue>
    </source>
</reference>
<reference evidence="1" key="2">
    <citation type="journal article" date="2021" name="Genome Biol. Evol.">
        <title>Developing a high-quality reference genome for a parasitic bivalve with doubly uniparental inheritance (Bivalvia: Unionida).</title>
        <authorList>
            <person name="Smith C.H."/>
        </authorList>
    </citation>
    <scope>NUCLEOTIDE SEQUENCE</scope>
    <source>
        <strain evidence="1">CHS0354</strain>
        <tissue evidence="1">Mantle</tissue>
    </source>
</reference>
<dbReference type="AlphaFoldDB" id="A0AAE0VZG7"/>
<evidence type="ECO:0000313" key="1">
    <source>
        <dbReference type="EMBL" id="KAK3594917.1"/>
    </source>
</evidence>
<name>A0AAE0VZG7_9BIVA</name>
<gene>
    <name evidence="1" type="ORF">CHS0354_009302</name>
</gene>